<protein>
    <submittedName>
        <fullName evidence="2">Uncharacterized protein</fullName>
    </submittedName>
</protein>
<comment type="caution">
    <text evidence="2">The sequence shown here is derived from an EMBL/GenBank/DDBJ whole genome shotgun (WGS) entry which is preliminary data.</text>
</comment>
<name>A0AAV7P0R4_PLEWA</name>
<reference evidence="2" key="1">
    <citation type="journal article" date="2022" name="bioRxiv">
        <title>Sequencing and chromosome-scale assembly of the giantPleurodeles waltlgenome.</title>
        <authorList>
            <person name="Brown T."/>
            <person name="Elewa A."/>
            <person name="Iarovenko S."/>
            <person name="Subramanian E."/>
            <person name="Araus A.J."/>
            <person name="Petzold A."/>
            <person name="Susuki M."/>
            <person name="Suzuki K.-i.T."/>
            <person name="Hayashi T."/>
            <person name="Toyoda A."/>
            <person name="Oliveira C."/>
            <person name="Osipova E."/>
            <person name="Leigh N.D."/>
            <person name="Simon A."/>
            <person name="Yun M.H."/>
        </authorList>
    </citation>
    <scope>NUCLEOTIDE SEQUENCE</scope>
    <source>
        <strain evidence="2">20211129_DDA</strain>
        <tissue evidence="2">Liver</tissue>
    </source>
</reference>
<keyword evidence="3" id="KW-1185">Reference proteome</keyword>
<evidence type="ECO:0000313" key="3">
    <source>
        <dbReference type="Proteomes" id="UP001066276"/>
    </source>
</evidence>
<gene>
    <name evidence="2" type="ORF">NDU88_008939</name>
</gene>
<sequence length="119" mass="12647">MVVVGGTNGGKESDAALGAPKKMDAGSWLVKKMSHAEWMIAVWFALLDSANKPWHMQSSRLAENGAAWDHEEPGRLYPGVRVRGGSQQLRDPSEDQAAHTGVPQHGDKEGAKGGPCSTA</sequence>
<feature type="region of interest" description="Disordered" evidence="1">
    <location>
        <begin position="66"/>
        <end position="119"/>
    </location>
</feature>
<dbReference type="EMBL" id="JANPWB010000012">
    <property type="protein sequence ID" value="KAJ1120790.1"/>
    <property type="molecule type" value="Genomic_DNA"/>
</dbReference>
<evidence type="ECO:0000256" key="1">
    <source>
        <dbReference type="SAM" id="MobiDB-lite"/>
    </source>
</evidence>
<proteinExistence type="predicted"/>
<accession>A0AAV7P0R4</accession>
<dbReference type="Proteomes" id="UP001066276">
    <property type="component" value="Chromosome 8"/>
</dbReference>
<evidence type="ECO:0000313" key="2">
    <source>
        <dbReference type="EMBL" id="KAJ1120790.1"/>
    </source>
</evidence>
<organism evidence="2 3">
    <name type="scientific">Pleurodeles waltl</name>
    <name type="common">Iberian ribbed newt</name>
    <dbReference type="NCBI Taxonomy" id="8319"/>
    <lineage>
        <taxon>Eukaryota</taxon>
        <taxon>Metazoa</taxon>
        <taxon>Chordata</taxon>
        <taxon>Craniata</taxon>
        <taxon>Vertebrata</taxon>
        <taxon>Euteleostomi</taxon>
        <taxon>Amphibia</taxon>
        <taxon>Batrachia</taxon>
        <taxon>Caudata</taxon>
        <taxon>Salamandroidea</taxon>
        <taxon>Salamandridae</taxon>
        <taxon>Pleurodelinae</taxon>
        <taxon>Pleurodeles</taxon>
    </lineage>
</organism>
<dbReference type="AlphaFoldDB" id="A0AAV7P0R4"/>